<evidence type="ECO:0000256" key="3">
    <source>
        <dbReference type="ARBA" id="ARBA00024247"/>
    </source>
</evidence>
<dbReference type="AlphaFoldDB" id="A0A937X327"/>
<reference evidence="4 5" key="1">
    <citation type="submission" date="2019-03" db="EMBL/GenBank/DDBJ databases">
        <title>Lake Tanganyika Metagenome-Assembled Genomes (MAGs).</title>
        <authorList>
            <person name="Tran P."/>
        </authorList>
    </citation>
    <scope>NUCLEOTIDE SEQUENCE [LARGE SCALE GENOMIC DNA]</scope>
    <source>
        <strain evidence="4">K_DeepCast_65m_m2_236</strain>
    </source>
</reference>
<keyword evidence="1" id="KW-0547">Nucleotide-binding</keyword>
<evidence type="ECO:0000256" key="2">
    <source>
        <dbReference type="ARBA" id="ARBA00024200"/>
    </source>
</evidence>
<evidence type="ECO:0000313" key="4">
    <source>
        <dbReference type="EMBL" id="MBM3275049.1"/>
    </source>
</evidence>
<dbReference type="EMBL" id="VGJX01000424">
    <property type="protein sequence ID" value="MBM3275049.1"/>
    <property type="molecule type" value="Genomic_DNA"/>
</dbReference>
<organism evidence="4 5">
    <name type="scientific">Candidatus Tanganyikabacteria bacterium</name>
    <dbReference type="NCBI Taxonomy" id="2961651"/>
    <lineage>
        <taxon>Bacteria</taxon>
        <taxon>Bacillati</taxon>
        <taxon>Candidatus Sericytochromatia</taxon>
        <taxon>Candidatus Tanganyikabacteria</taxon>
    </lineage>
</organism>
<dbReference type="GO" id="GO:0006777">
    <property type="term" value="P:Mo-molybdopterin cofactor biosynthetic process"/>
    <property type="evidence" value="ECO:0007669"/>
    <property type="project" value="InterPro"/>
</dbReference>
<sequence>MYVKLFAGLREAAGSDRITVQLPAGATVADLVAALGRDFPAIAPLLGSVRVAVNQGFADPATVLHEADEVAAIPPVSGG</sequence>
<evidence type="ECO:0000313" key="5">
    <source>
        <dbReference type="Proteomes" id="UP000703893"/>
    </source>
</evidence>
<dbReference type="PANTHER" id="PTHR33359">
    <property type="entry name" value="MOLYBDOPTERIN SYNTHASE SULFUR CARRIER SUBUNIT"/>
    <property type="match status" value="1"/>
</dbReference>
<dbReference type="Proteomes" id="UP000703893">
    <property type="component" value="Unassembled WGS sequence"/>
</dbReference>
<dbReference type="InterPro" id="IPR012675">
    <property type="entry name" value="Beta-grasp_dom_sf"/>
</dbReference>
<dbReference type="SUPFAM" id="SSF54285">
    <property type="entry name" value="MoaD/ThiS"/>
    <property type="match status" value="1"/>
</dbReference>
<dbReference type="Gene3D" id="3.10.20.30">
    <property type="match status" value="1"/>
</dbReference>
<dbReference type="CDD" id="cd00754">
    <property type="entry name" value="Ubl_MoaD"/>
    <property type="match status" value="1"/>
</dbReference>
<accession>A0A937X327</accession>
<dbReference type="GO" id="GO:0000166">
    <property type="term" value="F:nucleotide binding"/>
    <property type="evidence" value="ECO:0007669"/>
    <property type="project" value="UniProtKB-KW"/>
</dbReference>
<evidence type="ECO:0000256" key="1">
    <source>
        <dbReference type="ARBA" id="ARBA00022741"/>
    </source>
</evidence>
<comment type="caution">
    <text evidence="4">The sequence shown here is derived from an EMBL/GenBank/DDBJ whole genome shotgun (WGS) entry which is preliminary data.</text>
</comment>
<dbReference type="GO" id="GO:1990133">
    <property type="term" value="C:molybdopterin adenylyltransferase complex"/>
    <property type="evidence" value="ECO:0007669"/>
    <property type="project" value="TreeGrafter"/>
</dbReference>
<dbReference type="InterPro" id="IPR003749">
    <property type="entry name" value="ThiS/MoaD-like"/>
</dbReference>
<dbReference type="PANTHER" id="PTHR33359:SF1">
    <property type="entry name" value="MOLYBDOPTERIN SYNTHASE SULFUR CARRIER SUBUNIT"/>
    <property type="match status" value="1"/>
</dbReference>
<name>A0A937X327_9BACT</name>
<proteinExistence type="inferred from homology"/>
<dbReference type="InterPro" id="IPR044672">
    <property type="entry name" value="MOCS2A"/>
</dbReference>
<protein>
    <recommendedName>
        <fullName evidence="3">Molybdopterin synthase sulfur carrier subunit</fullName>
    </recommendedName>
</protein>
<gene>
    <name evidence="4" type="primary">moaD</name>
    <name evidence="4" type="ORF">FJZ00_07840</name>
</gene>
<dbReference type="Pfam" id="PF02597">
    <property type="entry name" value="ThiS"/>
    <property type="match status" value="1"/>
</dbReference>
<dbReference type="InterPro" id="IPR016155">
    <property type="entry name" value="Mopterin_synth/thiamin_S_b"/>
</dbReference>
<dbReference type="NCBIfam" id="TIGR01682">
    <property type="entry name" value="moaD"/>
    <property type="match status" value="1"/>
</dbReference>
<comment type="similarity">
    <text evidence="2">Belongs to the MoaD family.</text>
</comment>